<sequence length="130" mass="14552">RSSINAIYEKVEVAGDLGFSNQMKTRKSKLSNQICPSTCLCFFVAESAVTTLHATLLRRRRRRYTYSDDGLAFGSINFLNSSYKTSTMAPPVPRITFEPAPLKNAPEPSFARIFFAQSSVDVYKMSLRPA</sequence>
<feature type="non-terminal residue" evidence="1">
    <location>
        <position position="130"/>
    </location>
</feature>
<protein>
    <submittedName>
        <fullName evidence="1">Uncharacterized protein</fullName>
    </submittedName>
</protein>
<feature type="non-terminal residue" evidence="1">
    <location>
        <position position="1"/>
    </location>
</feature>
<reference evidence="1" key="1">
    <citation type="submission" date="2015-04" db="EMBL/GenBank/DDBJ databases">
        <title>The genome sequence of the plant pathogenic Rhizarian Plasmodiophora brassicae reveals insights in its biotrophic life cycle and the origin of chitin synthesis.</title>
        <authorList>
            <person name="Schwelm A."/>
            <person name="Fogelqvist J."/>
            <person name="Knaust A."/>
            <person name="Julke S."/>
            <person name="Lilja T."/>
            <person name="Dhandapani V."/>
            <person name="Bonilla-Rosso G."/>
            <person name="Karlsson M."/>
            <person name="Shevchenko A."/>
            <person name="Choi S.R."/>
            <person name="Kim H.G."/>
            <person name="Park J.Y."/>
            <person name="Lim Y.P."/>
            <person name="Ludwig-Muller J."/>
            <person name="Dixelius C."/>
        </authorList>
    </citation>
    <scope>NUCLEOTIDE SEQUENCE</scope>
    <source>
        <tissue evidence="1">Potato root galls</tissue>
    </source>
</reference>
<dbReference type="AlphaFoldDB" id="A0A0H5QND4"/>
<name>A0A0H5QND4_9EUKA</name>
<accession>A0A0H5QND4</accession>
<evidence type="ECO:0000313" key="1">
    <source>
        <dbReference type="EMBL" id="CRZ03513.1"/>
    </source>
</evidence>
<proteinExistence type="predicted"/>
<dbReference type="EMBL" id="HACM01003071">
    <property type="protein sequence ID" value="CRZ03513.1"/>
    <property type="molecule type" value="Transcribed_RNA"/>
</dbReference>
<organism evidence="1">
    <name type="scientific">Spongospora subterranea</name>
    <dbReference type="NCBI Taxonomy" id="70186"/>
    <lineage>
        <taxon>Eukaryota</taxon>
        <taxon>Sar</taxon>
        <taxon>Rhizaria</taxon>
        <taxon>Endomyxa</taxon>
        <taxon>Phytomyxea</taxon>
        <taxon>Plasmodiophorida</taxon>
        <taxon>Plasmodiophoridae</taxon>
        <taxon>Spongospora</taxon>
    </lineage>
</organism>